<dbReference type="InterPro" id="IPR009003">
    <property type="entry name" value="Peptidase_S1_PA"/>
</dbReference>
<feature type="non-terminal residue" evidence="7">
    <location>
        <position position="91"/>
    </location>
</feature>
<dbReference type="GO" id="GO:0004252">
    <property type="term" value="F:serine-type endopeptidase activity"/>
    <property type="evidence" value="ECO:0007669"/>
    <property type="project" value="InterPro"/>
</dbReference>
<evidence type="ECO:0000256" key="4">
    <source>
        <dbReference type="ARBA" id="ARBA00022801"/>
    </source>
</evidence>
<dbReference type="SUPFAM" id="SSF50494">
    <property type="entry name" value="Trypsin-like serine proteases"/>
    <property type="match status" value="1"/>
</dbReference>
<keyword evidence="8" id="KW-1185">Reference proteome</keyword>
<keyword evidence="4" id="KW-0378">Hydrolase</keyword>
<dbReference type="InterPro" id="IPR001254">
    <property type="entry name" value="Trypsin_dom"/>
</dbReference>
<dbReference type="Gene3D" id="2.40.10.10">
    <property type="entry name" value="Trypsin-like serine proteases"/>
    <property type="match status" value="1"/>
</dbReference>
<sequence length="91" mass="9841">MSTNPLAHFRGLDFFCLVSTFSVSISHLSNGFSRECSQGDSGGPLVVNQPGTCLKKQVGVTSFGRDCGLPNTPGIYTRVSAYIPWIESIVW</sequence>
<dbReference type="PANTHER" id="PTHR24264">
    <property type="entry name" value="TRYPSIN-RELATED"/>
    <property type="match status" value="1"/>
</dbReference>
<dbReference type="InterPro" id="IPR050127">
    <property type="entry name" value="Serine_Proteases_S1"/>
</dbReference>
<evidence type="ECO:0000256" key="1">
    <source>
        <dbReference type="ARBA" id="ARBA00004613"/>
    </source>
</evidence>
<evidence type="ECO:0000256" key="5">
    <source>
        <dbReference type="ARBA" id="ARBA00022825"/>
    </source>
</evidence>
<dbReference type="GO" id="GO:0005615">
    <property type="term" value="C:extracellular space"/>
    <property type="evidence" value="ECO:0007669"/>
    <property type="project" value="TreeGrafter"/>
</dbReference>
<evidence type="ECO:0000256" key="2">
    <source>
        <dbReference type="ARBA" id="ARBA00022525"/>
    </source>
</evidence>
<dbReference type="GO" id="GO:0006508">
    <property type="term" value="P:proteolysis"/>
    <property type="evidence" value="ECO:0007669"/>
    <property type="project" value="UniProtKB-KW"/>
</dbReference>
<accession>A0A6H5H464</accession>
<protein>
    <recommendedName>
        <fullName evidence="6">Peptidase S1 domain-containing protein</fullName>
    </recommendedName>
</protein>
<proteinExistence type="predicted"/>
<evidence type="ECO:0000313" key="7">
    <source>
        <dbReference type="EMBL" id="CAB0010845.1"/>
    </source>
</evidence>
<dbReference type="InterPro" id="IPR043504">
    <property type="entry name" value="Peptidase_S1_PA_chymotrypsin"/>
</dbReference>
<keyword evidence="2" id="KW-0964">Secreted</keyword>
<dbReference type="PANTHER" id="PTHR24264:SF65">
    <property type="entry name" value="SRCR DOMAIN-CONTAINING PROTEIN"/>
    <property type="match status" value="1"/>
</dbReference>
<dbReference type="Pfam" id="PF00089">
    <property type="entry name" value="Trypsin"/>
    <property type="match status" value="1"/>
</dbReference>
<keyword evidence="5" id="KW-0720">Serine protease</keyword>
<feature type="domain" description="Peptidase S1" evidence="6">
    <location>
        <begin position="16"/>
        <end position="91"/>
    </location>
</feature>
<keyword evidence="3" id="KW-0645">Protease</keyword>
<name>A0A6H5H464_9HEMI</name>
<comment type="subcellular location">
    <subcellularLocation>
        <location evidence="1">Secreted</location>
    </subcellularLocation>
</comment>
<dbReference type="PROSITE" id="PS50240">
    <property type="entry name" value="TRYPSIN_DOM"/>
    <property type="match status" value="1"/>
</dbReference>
<evidence type="ECO:0000313" key="8">
    <source>
        <dbReference type="Proteomes" id="UP000479000"/>
    </source>
</evidence>
<gene>
    <name evidence="7" type="ORF">NTEN_LOCUS15840</name>
</gene>
<reference evidence="7 8" key="1">
    <citation type="submission" date="2020-02" db="EMBL/GenBank/DDBJ databases">
        <authorList>
            <person name="Ferguson B K."/>
        </authorList>
    </citation>
    <scope>NUCLEOTIDE SEQUENCE [LARGE SCALE GENOMIC DNA]</scope>
</reference>
<organism evidence="7 8">
    <name type="scientific">Nesidiocoris tenuis</name>
    <dbReference type="NCBI Taxonomy" id="355587"/>
    <lineage>
        <taxon>Eukaryota</taxon>
        <taxon>Metazoa</taxon>
        <taxon>Ecdysozoa</taxon>
        <taxon>Arthropoda</taxon>
        <taxon>Hexapoda</taxon>
        <taxon>Insecta</taxon>
        <taxon>Pterygota</taxon>
        <taxon>Neoptera</taxon>
        <taxon>Paraneoptera</taxon>
        <taxon>Hemiptera</taxon>
        <taxon>Heteroptera</taxon>
        <taxon>Panheteroptera</taxon>
        <taxon>Cimicomorpha</taxon>
        <taxon>Miridae</taxon>
        <taxon>Dicyphina</taxon>
        <taxon>Nesidiocoris</taxon>
    </lineage>
</organism>
<dbReference type="Proteomes" id="UP000479000">
    <property type="component" value="Unassembled WGS sequence"/>
</dbReference>
<dbReference type="EMBL" id="CADCXU010023347">
    <property type="protein sequence ID" value="CAB0010845.1"/>
    <property type="molecule type" value="Genomic_DNA"/>
</dbReference>
<evidence type="ECO:0000256" key="3">
    <source>
        <dbReference type="ARBA" id="ARBA00022670"/>
    </source>
</evidence>
<evidence type="ECO:0000259" key="6">
    <source>
        <dbReference type="PROSITE" id="PS50240"/>
    </source>
</evidence>
<dbReference type="AlphaFoldDB" id="A0A6H5H464"/>
<dbReference type="OrthoDB" id="6339452at2759"/>